<keyword evidence="1" id="KW-0489">Methyltransferase</keyword>
<evidence type="ECO:0000256" key="4">
    <source>
        <dbReference type="ARBA" id="ARBA00041867"/>
    </source>
</evidence>
<gene>
    <name evidence="6" type="ORF">CTAYLR_007432</name>
</gene>
<sequence>MNRVLPLVRIVGPLGAAAFVRPVRLCGGVRRASNVEDGVVELVYRTQSQPSASELSELLFELGATSVDATDADAGSALEEPIFREPPPEYDVFVDDQWRSEEFWSRAVVRALAPSRLAARLEAAVAETYPGLHAEVRPVEERDWVAVQEALRPPLVVGKMRVVLPWHDSVEPRDLRLEGGAAFGTGEHPTTKMCVLWLQDNMPAFATVMDYGTGSGILALASLKAGAATAVGVDVDVDAIAVARRNAELNDFAPPEVSFHLPPVGAGADAHTLALVESRFRNDDTAAATAPLPENLAGATYDVVVANILLNPLLALKDTLCGFVEEQDGKLVISGIRRDQFAKVRDAYAPSFPHGAVEI</sequence>
<dbReference type="GO" id="GO:0016279">
    <property type="term" value="F:protein-lysine N-methyltransferase activity"/>
    <property type="evidence" value="ECO:0007669"/>
    <property type="project" value="TreeGrafter"/>
</dbReference>
<dbReference type="PANTHER" id="PTHR43648">
    <property type="entry name" value="ELECTRON TRANSFER FLAVOPROTEIN BETA SUBUNIT LYSINE METHYLTRANSFERASE"/>
    <property type="match status" value="1"/>
</dbReference>
<evidence type="ECO:0000256" key="2">
    <source>
        <dbReference type="ARBA" id="ARBA00022679"/>
    </source>
</evidence>
<evidence type="ECO:0000256" key="1">
    <source>
        <dbReference type="ARBA" id="ARBA00022603"/>
    </source>
</evidence>
<evidence type="ECO:0000313" key="6">
    <source>
        <dbReference type="EMBL" id="KAJ8600677.1"/>
    </source>
</evidence>
<dbReference type="GO" id="GO:0032259">
    <property type="term" value="P:methylation"/>
    <property type="evidence" value="ECO:0007669"/>
    <property type="project" value="UniProtKB-KW"/>
</dbReference>
<dbReference type="Proteomes" id="UP001230188">
    <property type="component" value="Unassembled WGS sequence"/>
</dbReference>
<evidence type="ECO:0000313" key="7">
    <source>
        <dbReference type="Proteomes" id="UP001230188"/>
    </source>
</evidence>
<dbReference type="PANTHER" id="PTHR43648:SF1">
    <property type="entry name" value="ELECTRON TRANSFER FLAVOPROTEIN BETA SUBUNIT LYSINE METHYLTRANSFERASE"/>
    <property type="match status" value="1"/>
</dbReference>
<organism evidence="6 7">
    <name type="scientific">Chrysophaeum taylorii</name>
    <dbReference type="NCBI Taxonomy" id="2483200"/>
    <lineage>
        <taxon>Eukaryota</taxon>
        <taxon>Sar</taxon>
        <taxon>Stramenopiles</taxon>
        <taxon>Ochrophyta</taxon>
        <taxon>Pelagophyceae</taxon>
        <taxon>Pelagomonadales</taxon>
        <taxon>Pelagomonadaceae</taxon>
        <taxon>Chrysophaeum</taxon>
    </lineage>
</organism>
<dbReference type="InterPro" id="IPR029063">
    <property type="entry name" value="SAM-dependent_MTases_sf"/>
</dbReference>
<comment type="caution">
    <text evidence="6">The sequence shown here is derived from an EMBL/GenBank/DDBJ whole genome shotgun (WGS) entry which is preliminary data.</text>
</comment>
<dbReference type="Pfam" id="PF06325">
    <property type="entry name" value="PrmA"/>
    <property type="match status" value="1"/>
</dbReference>
<evidence type="ECO:0000256" key="5">
    <source>
        <dbReference type="ARBA" id="ARBA00042266"/>
    </source>
</evidence>
<comment type="similarity">
    <text evidence="3">Belongs to the methyltransferase superfamily. ETFBKMT family.</text>
</comment>
<evidence type="ECO:0000256" key="3">
    <source>
        <dbReference type="ARBA" id="ARBA00037932"/>
    </source>
</evidence>
<dbReference type="Gene3D" id="3.40.50.150">
    <property type="entry name" value="Vaccinia Virus protein VP39"/>
    <property type="match status" value="1"/>
</dbReference>
<keyword evidence="2" id="KW-0808">Transferase</keyword>
<proteinExistence type="inferred from homology"/>
<accession>A0AAD7U9A8</accession>
<dbReference type="AlphaFoldDB" id="A0AAD7U9A8"/>
<keyword evidence="7" id="KW-1185">Reference proteome</keyword>
<dbReference type="EMBL" id="JAQMWT010000484">
    <property type="protein sequence ID" value="KAJ8600677.1"/>
    <property type="molecule type" value="Genomic_DNA"/>
</dbReference>
<dbReference type="InterPro" id="IPR050078">
    <property type="entry name" value="Ribosomal_L11_MeTrfase_PrmA"/>
</dbReference>
<reference evidence="6" key="1">
    <citation type="submission" date="2023-01" db="EMBL/GenBank/DDBJ databases">
        <title>Metagenome sequencing of chrysophaentin producing Chrysophaeum taylorii.</title>
        <authorList>
            <person name="Davison J."/>
            <person name="Bewley C."/>
        </authorList>
    </citation>
    <scope>NUCLEOTIDE SEQUENCE</scope>
    <source>
        <strain evidence="6">NIES-1699</strain>
    </source>
</reference>
<protein>
    <recommendedName>
        <fullName evidence="5">ETFB lysine methyltransferase</fullName>
    </recommendedName>
    <alternativeName>
        <fullName evidence="4">Protein N-lysine methyltransferase METTL20</fullName>
    </alternativeName>
</protein>
<dbReference type="SUPFAM" id="SSF53335">
    <property type="entry name" value="S-adenosyl-L-methionine-dependent methyltransferases"/>
    <property type="match status" value="1"/>
</dbReference>
<name>A0AAD7U9A8_9STRA</name>